<name>A0A8C4SW13_ERPCA</name>
<evidence type="ECO:0000256" key="6">
    <source>
        <dbReference type="SAM" id="MobiDB-lite"/>
    </source>
</evidence>
<dbReference type="SUPFAM" id="SSF53300">
    <property type="entry name" value="vWA-like"/>
    <property type="match status" value="3"/>
</dbReference>
<dbReference type="Pfam" id="PF01391">
    <property type="entry name" value="Collagen"/>
    <property type="match status" value="1"/>
</dbReference>
<keyword evidence="2" id="KW-0964">Secreted</keyword>
<proteinExistence type="predicted"/>
<dbReference type="FunFam" id="3.40.50.410:FF:000026">
    <property type="entry name" value="Collagen, type VI, alpha 1"/>
    <property type="match status" value="1"/>
</dbReference>
<accession>A0A8C4SW13</accession>
<dbReference type="AlphaFoldDB" id="A0A8C4SW13"/>
<dbReference type="Ensembl" id="ENSECRT00000022668.1">
    <property type="protein sequence ID" value="ENSECRP00000022196.1"/>
    <property type="gene ID" value="ENSECRG00000014792.1"/>
</dbReference>
<evidence type="ECO:0000256" key="4">
    <source>
        <dbReference type="ARBA" id="ARBA00022737"/>
    </source>
</evidence>
<dbReference type="InterPro" id="IPR002035">
    <property type="entry name" value="VWF_A"/>
</dbReference>
<dbReference type="GeneTree" id="ENSGT00940000163601"/>
<dbReference type="PROSITE" id="PS50234">
    <property type="entry name" value="VWFA"/>
    <property type="match status" value="3"/>
</dbReference>
<evidence type="ECO:0000256" key="5">
    <source>
        <dbReference type="ARBA" id="ARBA00022889"/>
    </source>
</evidence>
<protein>
    <recommendedName>
        <fullName evidence="7">VWFA domain-containing protein</fullName>
    </recommendedName>
</protein>
<dbReference type="GO" id="GO:0007155">
    <property type="term" value="P:cell adhesion"/>
    <property type="evidence" value="ECO:0007669"/>
    <property type="project" value="UniProtKB-KW"/>
</dbReference>
<evidence type="ECO:0000256" key="1">
    <source>
        <dbReference type="ARBA" id="ARBA00004498"/>
    </source>
</evidence>
<keyword evidence="4" id="KW-0677">Repeat</keyword>
<dbReference type="Gene3D" id="3.40.50.410">
    <property type="entry name" value="von Willebrand factor, type A domain"/>
    <property type="match status" value="3"/>
</dbReference>
<reference evidence="8" key="2">
    <citation type="submission" date="2025-08" db="UniProtKB">
        <authorList>
            <consortium name="Ensembl"/>
        </authorList>
    </citation>
    <scope>IDENTIFICATION</scope>
</reference>
<dbReference type="PANTHER" id="PTHR24020:SF87">
    <property type="entry name" value="COLLAGEN ALPHA-1(VI) CHAIN-LIKE"/>
    <property type="match status" value="1"/>
</dbReference>
<dbReference type="Pfam" id="PF00092">
    <property type="entry name" value="VWA"/>
    <property type="match status" value="3"/>
</dbReference>
<feature type="domain" description="VWFA" evidence="7">
    <location>
        <begin position="37"/>
        <end position="186"/>
    </location>
</feature>
<keyword evidence="3" id="KW-0272">Extracellular matrix</keyword>
<evidence type="ECO:0000259" key="7">
    <source>
        <dbReference type="PROSITE" id="PS50234"/>
    </source>
</evidence>
<keyword evidence="9" id="KW-1185">Reference proteome</keyword>
<dbReference type="SMART" id="SM00327">
    <property type="entry name" value="VWA"/>
    <property type="match status" value="3"/>
</dbReference>
<comment type="subcellular location">
    <subcellularLocation>
        <location evidence="1">Secreted</location>
        <location evidence="1">Extracellular space</location>
        <location evidence="1">Extracellular matrix</location>
    </subcellularLocation>
</comment>
<reference evidence="8" key="1">
    <citation type="submission" date="2021-06" db="EMBL/GenBank/DDBJ databases">
        <authorList>
            <consortium name="Wellcome Sanger Institute Data Sharing"/>
        </authorList>
    </citation>
    <scope>NUCLEOTIDE SEQUENCE [LARGE SCALE GENOMIC DNA]</scope>
</reference>
<reference evidence="8" key="3">
    <citation type="submission" date="2025-09" db="UniProtKB">
        <authorList>
            <consortium name="Ensembl"/>
        </authorList>
    </citation>
    <scope>IDENTIFICATION</scope>
</reference>
<dbReference type="InterPro" id="IPR008160">
    <property type="entry name" value="Collagen"/>
</dbReference>
<feature type="domain" description="VWFA" evidence="7">
    <location>
        <begin position="291"/>
        <end position="461"/>
    </location>
</feature>
<feature type="domain" description="VWFA" evidence="7">
    <location>
        <begin position="485"/>
        <end position="670"/>
    </location>
</feature>
<evidence type="ECO:0000256" key="3">
    <source>
        <dbReference type="ARBA" id="ARBA00022530"/>
    </source>
</evidence>
<sequence length="686" mass="76086">NLKARKTLATMSRASWLSCRPSWSQWVLFYFVECPLDVFIVLDTSESVALREKPYGFFVEKIKSVGLFHCRYYRCDRRLTWNAGLLHYSDEVIVMSELTSVEHKKSHMSRIINSVAYIGKGTYTDCAIATAAEQLTMGSVPFDGNKYMVVVTDGYPIDGYKEPCGGVSHAVTEAKGLDIKIFAVAITPDHLVWTFFSFTLIFLYFFQGTAGPPGSQGHEGLTGDPGSPGSAGTRGLKGYKGEPGVPGPQVSIFNINNNNQPYLYSTFSIRLTPDTCAVPLIPAECDCGPVDLLFVLDSSESIGLQNFTLEKEFVIRVISKITQNGKSKVVYSHHGTRQLVDLSGPRKSVAELKRAIKNMPWIAGGTFTGEALDFAAQSFAKSSSSNKVAVVLTDGRSDSRDPKPISALCKVAGMRVKDIFRKTSDHRALQEISCKTTASPGMYVNVADYAELLEEALLQNVTRFVCQELTCPTYSCPARFKEPTDIIMVMDGSASVGKKNFEMTRHFVEKVAEKVLPEHSGQGWFLRLSVVQFSGTQQQKVEVPFTSQLRDVHLGVKAMGYLDQATDLPAALTFLQELMRREGRPNARKKVVFFSDGRSTSAVQAQIPERAAAALKENLEFFAVTFGSDFEERGISQLVTGQADLYERRYRQVELRLTLYQKLEKNRNMITNQNSINVPENACLGQ</sequence>
<evidence type="ECO:0000256" key="2">
    <source>
        <dbReference type="ARBA" id="ARBA00022525"/>
    </source>
</evidence>
<dbReference type="Proteomes" id="UP000694620">
    <property type="component" value="Chromosome 13"/>
</dbReference>
<organism evidence="8 9">
    <name type="scientific">Erpetoichthys calabaricus</name>
    <name type="common">Rope fish</name>
    <name type="synonym">Calamoichthys calabaricus</name>
    <dbReference type="NCBI Taxonomy" id="27687"/>
    <lineage>
        <taxon>Eukaryota</taxon>
        <taxon>Metazoa</taxon>
        <taxon>Chordata</taxon>
        <taxon>Craniata</taxon>
        <taxon>Vertebrata</taxon>
        <taxon>Euteleostomi</taxon>
        <taxon>Actinopterygii</taxon>
        <taxon>Polypteriformes</taxon>
        <taxon>Polypteridae</taxon>
        <taxon>Erpetoichthys</taxon>
    </lineage>
</organism>
<keyword evidence="5" id="KW-0130">Cell adhesion</keyword>
<dbReference type="PANTHER" id="PTHR24020">
    <property type="entry name" value="COLLAGEN ALPHA"/>
    <property type="match status" value="1"/>
</dbReference>
<evidence type="ECO:0000313" key="9">
    <source>
        <dbReference type="Proteomes" id="UP000694620"/>
    </source>
</evidence>
<dbReference type="InterPro" id="IPR036465">
    <property type="entry name" value="vWFA_dom_sf"/>
</dbReference>
<feature type="region of interest" description="Disordered" evidence="6">
    <location>
        <begin position="215"/>
        <end position="240"/>
    </location>
</feature>
<dbReference type="PRINTS" id="PR00453">
    <property type="entry name" value="VWFADOMAIN"/>
</dbReference>
<evidence type="ECO:0000313" key="8">
    <source>
        <dbReference type="Ensembl" id="ENSECRP00000022196.1"/>
    </source>
</evidence>
<dbReference type="InterPro" id="IPR050525">
    <property type="entry name" value="ECM_Assembly_Org"/>
</dbReference>